<keyword evidence="3" id="KW-1185">Reference proteome</keyword>
<keyword evidence="1" id="KW-0472">Membrane</keyword>
<organism evidence="2 3">
    <name type="scientific">Pontixanthobacter gangjinensis</name>
    <dbReference type="NCBI Taxonomy" id="1028742"/>
    <lineage>
        <taxon>Bacteria</taxon>
        <taxon>Pseudomonadati</taxon>
        <taxon>Pseudomonadota</taxon>
        <taxon>Alphaproteobacteria</taxon>
        <taxon>Sphingomonadales</taxon>
        <taxon>Erythrobacteraceae</taxon>
        <taxon>Pontixanthobacter</taxon>
    </lineage>
</organism>
<keyword evidence="1" id="KW-0812">Transmembrane</keyword>
<reference evidence="2 3" key="1">
    <citation type="submission" date="2019-12" db="EMBL/GenBank/DDBJ databases">
        <title>Genomic-based taxomic classification of the family Erythrobacteraceae.</title>
        <authorList>
            <person name="Xu L."/>
        </authorList>
    </citation>
    <scope>NUCLEOTIDE SEQUENCE [LARGE SCALE GENOMIC DNA]</scope>
    <source>
        <strain evidence="2 3">JCM 17802</strain>
    </source>
</reference>
<dbReference type="InterPro" id="IPR010721">
    <property type="entry name" value="UstE-like"/>
</dbReference>
<feature type="transmembrane region" description="Helical" evidence="1">
    <location>
        <begin position="218"/>
        <end position="236"/>
    </location>
</feature>
<dbReference type="Gene3D" id="1.20.120.1630">
    <property type="match status" value="1"/>
</dbReference>
<feature type="transmembrane region" description="Helical" evidence="1">
    <location>
        <begin position="137"/>
        <end position="156"/>
    </location>
</feature>
<dbReference type="Pfam" id="PF06966">
    <property type="entry name" value="DUF1295"/>
    <property type="match status" value="1"/>
</dbReference>
<dbReference type="RefSeq" id="WP_160596679.1">
    <property type="nucleotide sequence ID" value="NZ_WTYS01000001.1"/>
</dbReference>
<sequence length="294" mass="31965">MTNFKNLPKSLAVVVFATALGLGFAWLAGGNGITAFGYPVFVVCAAVAFAVNWLAFIPAAISQTEKYYDLTGALTYLTIIGTACVLSAPLDARAVVIAAMVVIWAVRLGSFLFVRIGKSEGGDSRFDAIRVNPPRFLVAWTLQAVWTIITAAAAVVVISTTNRVPLEIFFWIGSAIWVAAFLIEVIADHQKSVFKADPANEGKFISTGLWSWSQHPNYFGEIMLWTGAAIIALPVLSGWSFLVFASPLFITLLLTKISGINLLDKAAEKKWGDDPAYQEYRRKTSVLILRPPSN</sequence>
<dbReference type="PROSITE" id="PS50244">
    <property type="entry name" value="S5A_REDUCTASE"/>
    <property type="match status" value="1"/>
</dbReference>
<comment type="caution">
    <text evidence="2">The sequence shown here is derived from an EMBL/GenBank/DDBJ whole genome shotgun (WGS) entry which is preliminary data.</text>
</comment>
<protein>
    <submittedName>
        <fullName evidence="2">DUF1295 domain-containing protein</fullName>
    </submittedName>
</protein>
<dbReference type="GO" id="GO:0016020">
    <property type="term" value="C:membrane"/>
    <property type="evidence" value="ECO:0007669"/>
    <property type="project" value="TreeGrafter"/>
</dbReference>
<accession>A0A6I4SID7</accession>
<feature type="transmembrane region" description="Helical" evidence="1">
    <location>
        <begin position="35"/>
        <end position="55"/>
    </location>
</feature>
<gene>
    <name evidence="2" type="ORF">GRI36_00480</name>
</gene>
<evidence type="ECO:0000256" key="1">
    <source>
        <dbReference type="SAM" id="Phobius"/>
    </source>
</evidence>
<dbReference type="OrthoDB" id="9779233at2"/>
<feature type="transmembrane region" description="Helical" evidence="1">
    <location>
        <begin position="168"/>
        <end position="187"/>
    </location>
</feature>
<dbReference type="AlphaFoldDB" id="A0A6I4SID7"/>
<dbReference type="PANTHER" id="PTHR32251">
    <property type="entry name" value="3-OXO-5-ALPHA-STEROID 4-DEHYDROGENASE"/>
    <property type="match status" value="1"/>
</dbReference>
<dbReference type="PANTHER" id="PTHR32251:SF17">
    <property type="entry name" value="STEROID 5-ALPHA REDUCTASE C-TERMINAL DOMAIN-CONTAINING PROTEIN"/>
    <property type="match status" value="1"/>
</dbReference>
<feature type="transmembrane region" description="Helical" evidence="1">
    <location>
        <begin position="67"/>
        <end position="88"/>
    </location>
</feature>
<evidence type="ECO:0000313" key="3">
    <source>
        <dbReference type="Proteomes" id="UP000468943"/>
    </source>
</evidence>
<keyword evidence="1" id="KW-1133">Transmembrane helix</keyword>
<feature type="transmembrane region" description="Helical" evidence="1">
    <location>
        <begin position="94"/>
        <end position="116"/>
    </location>
</feature>
<dbReference type="Proteomes" id="UP000468943">
    <property type="component" value="Unassembled WGS sequence"/>
</dbReference>
<evidence type="ECO:0000313" key="2">
    <source>
        <dbReference type="EMBL" id="MXO55345.1"/>
    </source>
</evidence>
<name>A0A6I4SID7_9SPHN</name>
<dbReference type="EMBL" id="WTYS01000001">
    <property type="protein sequence ID" value="MXO55345.1"/>
    <property type="molecule type" value="Genomic_DNA"/>
</dbReference>
<proteinExistence type="predicted"/>